<dbReference type="InterPro" id="IPR000182">
    <property type="entry name" value="GNAT_dom"/>
</dbReference>
<dbReference type="Proteomes" id="UP000196573">
    <property type="component" value="Unassembled WGS sequence"/>
</dbReference>
<dbReference type="AlphaFoldDB" id="A0A1X7AGH2"/>
<dbReference type="EC" id="2.3.1.-" evidence="2"/>
<keyword evidence="2" id="KW-0808">Transferase</keyword>
<dbReference type="InterPro" id="IPR016181">
    <property type="entry name" value="Acyl_CoA_acyltransferase"/>
</dbReference>
<dbReference type="InterPro" id="IPR051908">
    <property type="entry name" value="Ribosomal_N-acetyltransferase"/>
</dbReference>
<gene>
    <name evidence="2" type="primary">ydaF_1</name>
    <name evidence="2" type="ORF">EHSB41UT_00927</name>
</gene>
<dbReference type="RefSeq" id="WP_087107381.1">
    <property type="nucleotide sequence ID" value="NZ_CBCSCN010000001.1"/>
</dbReference>
<dbReference type="EMBL" id="FWPT01000002">
    <property type="protein sequence ID" value="SMA38780.1"/>
    <property type="molecule type" value="Genomic_DNA"/>
</dbReference>
<dbReference type="GO" id="GO:0008999">
    <property type="term" value="F:protein-N-terminal-alanine acetyltransferase activity"/>
    <property type="evidence" value="ECO:0007669"/>
    <property type="project" value="TreeGrafter"/>
</dbReference>
<name>A0A1X7AGH2_9GAMM</name>
<dbReference type="PROSITE" id="PS51186">
    <property type="entry name" value="GNAT"/>
    <property type="match status" value="1"/>
</dbReference>
<proteinExistence type="predicted"/>
<organism evidence="2 3">
    <name type="scientific">Parendozoicomonas haliclonae</name>
    <dbReference type="NCBI Taxonomy" id="1960125"/>
    <lineage>
        <taxon>Bacteria</taxon>
        <taxon>Pseudomonadati</taxon>
        <taxon>Pseudomonadota</taxon>
        <taxon>Gammaproteobacteria</taxon>
        <taxon>Oceanospirillales</taxon>
        <taxon>Endozoicomonadaceae</taxon>
        <taxon>Parendozoicomonas</taxon>
    </lineage>
</organism>
<accession>A0A1X7AGH2</accession>
<dbReference type="GO" id="GO:1990189">
    <property type="term" value="F:protein N-terminal-serine acetyltransferase activity"/>
    <property type="evidence" value="ECO:0007669"/>
    <property type="project" value="TreeGrafter"/>
</dbReference>
<sequence>MFALRVDQDIELVLATPDLAPQYTSLVEANRDYLNEWLHWPRLCLTEEHFTHFLRDALHQYADGKAMVCAIYYRGELAGNCSFNAINHTLKRANIGYWLAENFQGKGIMTRVCRFLIDYAFTKLDIEKVEIVAAEGNRSSRAVAERLGMTLEGTLSHREKVGDRILSHAYYAAYQKNNH</sequence>
<dbReference type="PANTHER" id="PTHR43441:SF12">
    <property type="entry name" value="RIBOSOMAL N-ACETYLTRANSFERASE YDAF-RELATED"/>
    <property type="match status" value="1"/>
</dbReference>
<keyword evidence="3" id="KW-1185">Reference proteome</keyword>
<dbReference type="SUPFAM" id="SSF55729">
    <property type="entry name" value="Acyl-CoA N-acyltransferases (Nat)"/>
    <property type="match status" value="1"/>
</dbReference>
<dbReference type="Gene3D" id="3.40.630.30">
    <property type="match status" value="1"/>
</dbReference>
<feature type="domain" description="N-acetyltransferase" evidence="1">
    <location>
        <begin position="24"/>
        <end position="177"/>
    </location>
</feature>
<reference evidence="2 3" key="1">
    <citation type="submission" date="2017-03" db="EMBL/GenBank/DDBJ databases">
        <authorList>
            <person name="Afonso C.L."/>
            <person name="Miller P.J."/>
            <person name="Scott M.A."/>
            <person name="Spackman E."/>
            <person name="Goraichik I."/>
            <person name="Dimitrov K.M."/>
            <person name="Suarez D.L."/>
            <person name="Swayne D.E."/>
        </authorList>
    </citation>
    <scope>NUCLEOTIDE SEQUENCE [LARGE SCALE GENOMIC DNA]</scope>
    <source>
        <strain evidence="2">SB41UT1</strain>
    </source>
</reference>
<dbReference type="GO" id="GO:0005737">
    <property type="term" value="C:cytoplasm"/>
    <property type="evidence" value="ECO:0007669"/>
    <property type="project" value="TreeGrafter"/>
</dbReference>
<dbReference type="Pfam" id="PF13302">
    <property type="entry name" value="Acetyltransf_3"/>
    <property type="match status" value="1"/>
</dbReference>
<dbReference type="OrthoDB" id="9784707at2"/>
<evidence type="ECO:0000313" key="2">
    <source>
        <dbReference type="EMBL" id="SMA38780.1"/>
    </source>
</evidence>
<protein>
    <submittedName>
        <fullName evidence="2">Putative ribosomal N-acetyltransferase YdaF</fullName>
        <ecNumber evidence="2">2.3.1.-</ecNumber>
    </submittedName>
</protein>
<dbReference type="PANTHER" id="PTHR43441">
    <property type="entry name" value="RIBOSOMAL-PROTEIN-SERINE ACETYLTRANSFERASE"/>
    <property type="match status" value="1"/>
</dbReference>
<keyword evidence="2" id="KW-0012">Acyltransferase</keyword>
<evidence type="ECO:0000313" key="3">
    <source>
        <dbReference type="Proteomes" id="UP000196573"/>
    </source>
</evidence>
<evidence type="ECO:0000259" key="1">
    <source>
        <dbReference type="PROSITE" id="PS51186"/>
    </source>
</evidence>